<evidence type="ECO:0000256" key="2">
    <source>
        <dbReference type="ARBA" id="ARBA00022490"/>
    </source>
</evidence>
<keyword evidence="2" id="KW-0963">Cytoplasm</keyword>
<dbReference type="OrthoDB" id="9779738at2"/>
<dbReference type="PANTHER" id="PTHR23402">
    <property type="entry name" value="PROTEASE FAMILY C15 PYROGLUTAMYL-PEPTIDASE I-RELATED"/>
    <property type="match status" value="1"/>
</dbReference>
<dbReference type="PANTHER" id="PTHR23402:SF1">
    <property type="entry name" value="PYROGLUTAMYL-PEPTIDASE I"/>
    <property type="match status" value="1"/>
</dbReference>
<keyword evidence="5" id="KW-0788">Thiol protease</keyword>
<keyword evidence="4" id="KW-0378">Hydrolase</keyword>
<dbReference type="EC" id="3.4.19.3" evidence="6"/>
<evidence type="ECO:0000256" key="5">
    <source>
        <dbReference type="ARBA" id="ARBA00022807"/>
    </source>
</evidence>
<dbReference type="Pfam" id="PF01470">
    <property type="entry name" value="Peptidase_C15"/>
    <property type="match status" value="1"/>
</dbReference>
<dbReference type="InterPro" id="IPR036440">
    <property type="entry name" value="Peptidase_C15-like_sf"/>
</dbReference>
<name>A0A3P1WTE2_9ACTN</name>
<accession>A0A3P1WTE2</accession>
<dbReference type="SUPFAM" id="SSF53182">
    <property type="entry name" value="Pyrrolidone carboxyl peptidase (pyroglutamate aminopeptidase)"/>
    <property type="match status" value="1"/>
</dbReference>
<comment type="caution">
    <text evidence="7">The sequence shown here is derived from an EMBL/GenBank/DDBJ whole genome shotgun (WGS) entry which is preliminary data.</text>
</comment>
<protein>
    <recommendedName>
        <fullName evidence="6">Pyroglutamyl-peptidase I</fullName>
        <ecNumber evidence="6">3.4.19.3</ecNumber>
    </recommendedName>
</protein>
<evidence type="ECO:0000256" key="4">
    <source>
        <dbReference type="ARBA" id="ARBA00022801"/>
    </source>
</evidence>
<dbReference type="InterPro" id="IPR000816">
    <property type="entry name" value="Peptidase_C15"/>
</dbReference>
<dbReference type="RefSeq" id="WP_125227684.1">
    <property type="nucleotide sequence ID" value="NZ_RQYT01000011.1"/>
</dbReference>
<comment type="similarity">
    <text evidence="1">Belongs to the peptidase C15 family.</text>
</comment>
<evidence type="ECO:0000256" key="3">
    <source>
        <dbReference type="ARBA" id="ARBA00022670"/>
    </source>
</evidence>
<reference evidence="7 8" key="1">
    <citation type="submission" date="2018-11" db="EMBL/GenBank/DDBJ databases">
        <title>Genomes From Bacteria Associated with the Canine Oral Cavity: a Test Case for Automated Genome-Based Taxonomic Assignment.</title>
        <authorList>
            <person name="Coil D.A."/>
            <person name="Jospin G."/>
            <person name="Darling A.E."/>
            <person name="Wallis C."/>
            <person name="Davis I.J."/>
            <person name="Harris S."/>
            <person name="Eisen J.A."/>
            <person name="Holcombe L.J."/>
            <person name="O'Flynn C."/>
        </authorList>
    </citation>
    <scope>NUCLEOTIDE SEQUENCE [LARGE SCALE GENOMIC DNA]</scope>
    <source>
        <strain evidence="7 8">OH2822_COT-296</strain>
    </source>
</reference>
<dbReference type="GO" id="GO:0006508">
    <property type="term" value="P:proteolysis"/>
    <property type="evidence" value="ECO:0007669"/>
    <property type="project" value="UniProtKB-KW"/>
</dbReference>
<evidence type="ECO:0000256" key="6">
    <source>
        <dbReference type="PROSITE-ProRule" id="PRU10077"/>
    </source>
</evidence>
<evidence type="ECO:0000313" key="8">
    <source>
        <dbReference type="Proteomes" id="UP000280935"/>
    </source>
</evidence>
<gene>
    <name evidence="7" type="ORF">EII35_06665</name>
</gene>
<dbReference type="PIRSF" id="PIRSF015592">
    <property type="entry name" value="Prld-crbxl_pptds"/>
    <property type="match status" value="1"/>
</dbReference>
<dbReference type="PRINTS" id="PR00706">
    <property type="entry name" value="PYROGLUPTASE"/>
</dbReference>
<dbReference type="Gene3D" id="3.40.630.20">
    <property type="entry name" value="Peptidase C15, pyroglutamyl peptidase I-like"/>
    <property type="match status" value="1"/>
</dbReference>
<dbReference type="EMBL" id="RQYT01000011">
    <property type="protein sequence ID" value="RRD49834.1"/>
    <property type="molecule type" value="Genomic_DNA"/>
</dbReference>
<dbReference type="PROSITE" id="PS01334">
    <property type="entry name" value="PYRASE_CYS"/>
    <property type="match status" value="1"/>
</dbReference>
<evidence type="ECO:0000256" key="1">
    <source>
        <dbReference type="ARBA" id="ARBA00006641"/>
    </source>
</evidence>
<dbReference type="GO" id="GO:0005829">
    <property type="term" value="C:cytosol"/>
    <property type="evidence" value="ECO:0007669"/>
    <property type="project" value="InterPro"/>
</dbReference>
<dbReference type="Proteomes" id="UP000280935">
    <property type="component" value="Unassembled WGS sequence"/>
</dbReference>
<dbReference type="CDD" id="cd00501">
    <property type="entry name" value="Peptidase_C15"/>
    <property type="match status" value="1"/>
</dbReference>
<comment type="catalytic activity">
    <reaction evidence="6">
        <text>Release of an N-terminal pyroglutamyl group from a polypeptide, the second amino acid generally not being Pro.</text>
        <dbReference type="EC" id="3.4.19.3"/>
    </reaction>
</comment>
<organism evidence="7 8">
    <name type="scientific">Arachnia propionica</name>
    <dbReference type="NCBI Taxonomy" id="1750"/>
    <lineage>
        <taxon>Bacteria</taxon>
        <taxon>Bacillati</taxon>
        <taxon>Actinomycetota</taxon>
        <taxon>Actinomycetes</taxon>
        <taxon>Propionibacteriales</taxon>
        <taxon>Propionibacteriaceae</taxon>
        <taxon>Arachnia</taxon>
    </lineage>
</organism>
<keyword evidence="3" id="KW-0645">Protease</keyword>
<evidence type="ECO:0000313" key="7">
    <source>
        <dbReference type="EMBL" id="RRD49834.1"/>
    </source>
</evidence>
<dbReference type="InterPro" id="IPR033694">
    <property type="entry name" value="PGPEP1_Cys_AS"/>
</dbReference>
<feature type="active site" evidence="6">
    <location>
        <position position="140"/>
    </location>
</feature>
<dbReference type="InterPro" id="IPR016125">
    <property type="entry name" value="Peptidase_C15-like"/>
</dbReference>
<dbReference type="AlphaFoldDB" id="A0A3P1WTE2"/>
<dbReference type="GO" id="GO:0016920">
    <property type="term" value="F:pyroglutamyl-peptidase activity"/>
    <property type="evidence" value="ECO:0007669"/>
    <property type="project" value="UniProtKB-EC"/>
</dbReference>
<sequence>MTTTARVLVTGFEPFGGDDTNPSEQLVERLADTHPGVVLPVEFRNLRQRVNELMEQWRPTHVVSLGLSARATGIIYERVALNLIDAPIADNAEQQPVDVPVVEGGPDALWVGLPVKEMMAATRAVDVPAELSLSAGAYVCNALLYTLLTEAGRRPEGDRPRCGFVHVPPVATLDLDSQERGLRAALNVLTGDAVRR</sequence>
<proteinExistence type="inferred from homology"/>